<evidence type="ECO:0000313" key="1">
    <source>
        <dbReference type="EMBL" id="KAH7289579.1"/>
    </source>
</evidence>
<dbReference type="EMBL" id="CM035435">
    <property type="protein sequence ID" value="KAH7289579.1"/>
    <property type="molecule type" value="Genomic_DNA"/>
</dbReference>
<reference evidence="1" key="1">
    <citation type="submission" date="2021-08" db="EMBL/GenBank/DDBJ databases">
        <title>WGS assembly of Ceratopteris richardii.</title>
        <authorList>
            <person name="Marchant D.B."/>
            <person name="Chen G."/>
            <person name="Jenkins J."/>
            <person name="Shu S."/>
            <person name="Leebens-Mack J."/>
            <person name="Grimwood J."/>
            <person name="Schmutz J."/>
            <person name="Soltis P."/>
            <person name="Soltis D."/>
            <person name="Chen Z.-H."/>
        </authorList>
    </citation>
    <scope>NUCLEOTIDE SEQUENCE</scope>
    <source>
        <strain evidence="1">Whitten #5841</strain>
        <tissue evidence="1">Leaf</tissue>
    </source>
</reference>
<evidence type="ECO:0000313" key="2">
    <source>
        <dbReference type="Proteomes" id="UP000825935"/>
    </source>
</evidence>
<protein>
    <submittedName>
        <fullName evidence="1">Uncharacterized protein</fullName>
    </submittedName>
</protein>
<sequence>MRPHVALLLNQTSSNLRVEVHITNIYPPHTTRNLLQRQQSHFHPVHQEQKLRQLWSLSHLQQQWPLLQFLVRHPFMYAPEQRNLLTSQVPYMQDCSLPFFDNITKSLRQQVPDV</sequence>
<keyword evidence="2" id="KW-1185">Reference proteome</keyword>
<proteinExistence type="predicted"/>
<name>A0A8T2QZN9_CERRI</name>
<dbReference type="Proteomes" id="UP000825935">
    <property type="component" value="Chromosome 30"/>
</dbReference>
<organism evidence="1 2">
    <name type="scientific">Ceratopteris richardii</name>
    <name type="common">Triangle waterfern</name>
    <dbReference type="NCBI Taxonomy" id="49495"/>
    <lineage>
        <taxon>Eukaryota</taxon>
        <taxon>Viridiplantae</taxon>
        <taxon>Streptophyta</taxon>
        <taxon>Embryophyta</taxon>
        <taxon>Tracheophyta</taxon>
        <taxon>Polypodiopsida</taxon>
        <taxon>Polypodiidae</taxon>
        <taxon>Polypodiales</taxon>
        <taxon>Pteridineae</taxon>
        <taxon>Pteridaceae</taxon>
        <taxon>Parkerioideae</taxon>
        <taxon>Ceratopteris</taxon>
    </lineage>
</organism>
<comment type="caution">
    <text evidence="1">The sequence shown here is derived from an EMBL/GenBank/DDBJ whole genome shotgun (WGS) entry which is preliminary data.</text>
</comment>
<dbReference type="AlphaFoldDB" id="A0A8T2QZN9"/>
<accession>A0A8T2QZN9</accession>
<gene>
    <name evidence="1" type="ORF">KP509_30G010000</name>
</gene>